<keyword evidence="4" id="KW-0433">Leucine-rich repeat</keyword>
<dbReference type="EMBL" id="MDYQ01000034">
    <property type="protein sequence ID" value="PRP86168.1"/>
    <property type="molecule type" value="Genomic_DNA"/>
</dbReference>
<dbReference type="OrthoDB" id="10250990at2759"/>
<sequence length="299" mass="34013">MTRIDADLLKRRAEHNEGILADLKEVTLHQFEIEKIENLHLCRQLEIVYLQNNKISKIEGLNKLKALQYLNLAVNLITKIENLEACESLRKLDLTANNIIDIRTVQCLENLEFLSELYLVGNPCCYIEGYRHYVIHTLPQLKTLDGSDIEISERIEARQLYSSICESLPRLVEKAIAEAPPPVQEPPKEEEKAKRKEEDEAGPSIDIFRPDGTVLQKNEGGWNFKMKEDEENVILTVPCGKYLDTSLIQVDAHPKYIIITIKGKVLRLNFPAEVTPSACKAQRATITGDLTLTLPKCRV</sequence>
<dbReference type="InterPro" id="IPR003603">
    <property type="entry name" value="U2A'_phosphoprotein32A_C"/>
</dbReference>
<evidence type="ECO:0000256" key="4">
    <source>
        <dbReference type="ARBA" id="ARBA00022614"/>
    </source>
</evidence>
<dbReference type="PANTHER" id="PTHR18849">
    <property type="entry name" value="LEUCINE RICH REPEAT PROTEIN"/>
    <property type="match status" value="1"/>
</dbReference>
<comment type="subcellular location">
    <subcellularLocation>
        <location evidence="1">Cell projection</location>
        <location evidence="1">Cilium</location>
    </subcellularLocation>
    <subcellularLocation>
        <location evidence="2">Cytoplasm</location>
    </subcellularLocation>
</comment>
<keyword evidence="3" id="KW-0963">Cytoplasm</keyword>
<evidence type="ECO:0000256" key="7">
    <source>
        <dbReference type="ARBA" id="ARBA00023069"/>
    </source>
</evidence>
<dbReference type="SMART" id="SM00446">
    <property type="entry name" value="LRRcap"/>
    <property type="match status" value="1"/>
</dbReference>
<evidence type="ECO:0000256" key="8">
    <source>
        <dbReference type="ARBA" id="ARBA00023273"/>
    </source>
</evidence>
<name>A0A2P6NQI3_9EUKA</name>
<evidence type="ECO:0000256" key="5">
    <source>
        <dbReference type="ARBA" id="ARBA00022737"/>
    </source>
</evidence>
<keyword evidence="6" id="KW-0175">Coiled coil</keyword>
<dbReference type="STRING" id="1890364.A0A2P6NQI3"/>
<dbReference type="GO" id="GO:0005929">
    <property type="term" value="C:cilium"/>
    <property type="evidence" value="ECO:0007669"/>
    <property type="project" value="UniProtKB-SubCell"/>
</dbReference>
<protein>
    <recommendedName>
        <fullName evidence="11">U2A'/phosphoprotein 32 family A C-terminal domain-containing protein</fullName>
    </recommendedName>
</protein>
<evidence type="ECO:0000256" key="3">
    <source>
        <dbReference type="ARBA" id="ARBA00022490"/>
    </source>
</evidence>
<reference evidence="12 13" key="1">
    <citation type="journal article" date="2018" name="Genome Biol. Evol.">
        <title>Multiple Roots of Fruiting Body Formation in Amoebozoa.</title>
        <authorList>
            <person name="Hillmann F."/>
            <person name="Forbes G."/>
            <person name="Novohradska S."/>
            <person name="Ferling I."/>
            <person name="Riege K."/>
            <person name="Groth M."/>
            <person name="Westermann M."/>
            <person name="Marz M."/>
            <person name="Spaller T."/>
            <person name="Winckler T."/>
            <person name="Schaap P."/>
            <person name="Glockner G."/>
        </authorList>
    </citation>
    <scope>NUCLEOTIDE SEQUENCE [LARGE SCALE GENOMIC DNA]</scope>
    <source>
        <strain evidence="12 13">Jena</strain>
    </source>
</reference>
<dbReference type="Pfam" id="PF23602">
    <property type="entry name" value="CS_DNAAF11_C"/>
    <property type="match status" value="1"/>
</dbReference>
<dbReference type="SUPFAM" id="SSF52058">
    <property type="entry name" value="L domain-like"/>
    <property type="match status" value="1"/>
</dbReference>
<comment type="caution">
    <text evidence="12">The sequence shown here is derived from an EMBL/GenBank/DDBJ whole genome shotgun (WGS) entry which is preliminary data.</text>
</comment>
<evidence type="ECO:0000256" key="10">
    <source>
        <dbReference type="SAM" id="MobiDB-lite"/>
    </source>
</evidence>
<evidence type="ECO:0000256" key="2">
    <source>
        <dbReference type="ARBA" id="ARBA00004496"/>
    </source>
</evidence>
<dbReference type="InParanoid" id="A0A2P6NQI3"/>
<dbReference type="InterPro" id="IPR001611">
    <property type="entry name" value="Leu-rich_rpt"/>
</dbReference>
<dbReference type="Pfam" id="PF14580">
    <property type="entry name" value="LRR_9"/>
    <property type="match status" value="1"/>
</dbReference>
<evidence type="ECO:0000256" key="9">
    <source>
        <dbReference type="ARBA" id="ARBA00049982"/>
    </source>
</evidence>
<dbReference type="InterPro" id="IPR056496">
    <property type="entry name" value="CS_DNAAF11_C"/>
</dbReference>
<evidence type="ECO:0000256" key="6">
    <source>
        <dbReference type="ARBA" id="ARBA00023054"/>
    </source>
</evidence>
<accession>A0A2P6NQI3</accession>
<dbReference type="InterPro" id="IPR032675">
    <property type="entry name" value="LRR_dom_sf"/>
</dbReference>
<evidence type="ECO:0000313" key="13">
    <source>
        <dbReference type="Proteomes" id="UP000241769"/>
    </source>
</evidence>
<feature type="compositionally biased region" description="Basic and acidic residues" evidence="10">
    <location>
        <begin position="186"/>
        <end position="198"/>
    </location>
</feature>
<evidence type="ECO:0000259" key="11">
    <source>
        <dbReference type="SMART" id="SM00446"/>
    </source>
</evidence>
<dbReference type="AlphaFoldDB" id="A0A2P6NQI3"/>
<keyword evidence="13" id="KW-1185">Reference proteome</keyword>
<dbReference type="Proteomes" id="UP000241769">
    <property type="component" value="Unassembled WGS sequence"/>
</dbReference>
<keyword evidence="5" id="KW-0677">Repeat</keyword>
<feature type="region of interest" description="Disordered" evidence="10">
    <location>
        <begin position="177"/>
        <end position="205"/>
    </location>
</feature>
<dbReference type="PROSITE" id="PS51450">
    <property type="entry name" value="LRR"/>
    <property type="match status" value="3"/>
</dbReference>
<evidence type="ECO:0000256" key="1">
    <source>
        <dbReference type="ARBA" id="ARBA00004138"/>
    </source>
</evidence>
<dbReference type="PANTHER" id="PTHR18849:SF0">
    <property type="entry name" value="CILIA- AND FLAGELLA-ASSOCIATED PROTEIN 410-RELATED"/>
    <property type="match status" value="1"/>
</dbReference>
<keyword evidence="8" id="KW-0966">Cell projection</keyword>
<dbReference type="GO" id="GO:0005737">
    <property type="term" value="C:cytoplasm"/>
    <property type="evidence" value="ECO:0007669"/>
    <property type="project" value="UniProtKB-SubCell"/>
</dbReference>
<dbReference type="FunFam" id="3.80.10.10:FF:000052">
    <property type="entry name" value="Leucine rich repeat containing 6"/>
    <property type="match status" value="1"/>
</dbReference>
<comment type="similarity">
    <text evidence="9">Belongs to the tilB family.</text>
</comment>
<evidence type="ECO:0000313" key="12">
    <source>
        <dbReference type="EMBL" id="PRP86168.1"/>
    </source>
</evidence>
<proteinExistence type="inferred from homology"/>
<dbReference type="Gene3D" id="3.80.10.10">
    <property type="entry name" value="Ribonuclease Inhibitor"/>
    <property type="match status" value="1"/>
</dbReference>
<organism evidence="12 13">
    <name type="scientific">Planoprotostelium fungivorum</name>
    <dbReference type="NCBI Taxonomy" id="1890364"/>
    <lineage>
        <taxon>Eukaryota</taxon>
        <taxon>Amoebozoa</taxon>
        <taxon>Evosea</taxon>
        <taxon>Variosea</taxon>
        <taxon>Cavosteliida</taxon>
        <taxon>Cavosteliaceae</taxon>
        <taxon>Planoprotostelium</taxon>
    </lineage>
</organism>
<gene>
    <name evidence="12" type="ORF">PROFUN_05684</name>
</gene>
<feature type="domain" description="U2A'/phosphoprotein 32 family A C-terminal" evidence="11">
    <location>
        <begin position="127"/>
        <end position="145"/>
    </location>
</feature>
<dbReference type="SMART" id="SM00365">
    <property type="entry name" value="LRR_SD22"/>
    <property type="match status" value="4"/>
</dbReference>
<keyword evidence="7" id="KW-0969">Cilium</keyword>